<name>A0ABV7R6J5_9RHOB</name>
<dbReference type="Proteomes" id="UP001595721">
    <property type="component" value="Unassembled WGS sequence"/>
</dbReference>
<evidence type="ECO:0000313" key="2">
    <source>
        <dbReference type="Proteomes" id="UP001595721"/>
    </source>
</evidence>
<evidence type="ECO:0000313" key="1">
    <source>
        <dbReference type="EMBL" id="MFC3528906.1"/>
    </source>
</evidence>
<reference evidence="2" key="1">
    <citation type="journal article" date="2019" name="Int. J. Syst. Evol. Microbiol.">
        <title>The Global Catalogue of Microorganisms (GCM) 10K type strain sequencing project: providing services to taxonomists for standard genome sequencing and annotation.</title>
        <authorList>
            <consortium name="The Broad Institute Genomics Platform"/>
            <consortium name="The Broad Institute Genome Sequencing Center for Infectious Disease"/>
            <person name="Wu L."/>
            <person name="Ma J."/>
        </authorList>
    </citation>
    <scope>NUCLEOTIDE SEQUENCE [LARGE SCALE GENOMIC DNA]</scope>
    <source>
        <strain evidence="2">KCTC 42899</strain>
    </source>
</reference>
<accession>A0ABV7R6J5</accession>
<dbReference type="EMBL" id="JBHRXJ010000008">
    <property type="protein sequence ID" value="MFC3528906.1"/>
    <property type="molecule type" value="Genomic_DNA"/>
</dbReference>
<gene>
    <name evidence="1" type="ORF">ACFOMH_12035</name>
</gene>
<proteinExistence type="predicted"/>
<protein>
    <submittedName>
        <fullName evidence="1">Uncharacterized protein</fullName>
    </submittedName>
</protein>
<comment type="caution">
    <text evidence="1">The sequence shown here is derived from an EMBL/GenBank/DDBJ whole genome shotgun (WGS) entry which is preliminary data.</text>
</comment>
<keyword evidence="2" id="KW-1185">Reference proteome</keyword>
<sequence>MKTTKRALDDRLSLVRSSDEANARLGPDSSAIVDYLLYPPEGYPIPGAGADWGEKSREEVMQERNLAIQRLIDAAFPSASSNGQGAAETAAAP</sequence>
<organism evidence="1 2">
    <name type="scientific">Paracoccus mangrovi</name>
    <dbReference type="NCBI Taxonomy" id="1715645"/>
    <lineage>
        <taxon>Bacteria</taxon>
        <taxon>Pseudomonadati</taxon>
        <taxon>Pseudomonadota</taxon>
        <taxon>Alphaproteobacteria</taxon>
        <taxon>Rhodobacterales</taxon>
        <taxon>Paracoccaceae</taxon>
        <taxon>Paracoccus</taxon>
    </lineage>
</organism>
<dbReference type="RefSeq" id="WP_377744715.1">
    <property type="nucleotide sequence ID" value="NZ_JBHRXJ010000008.1"/>
</dbReference>